<feature type="region of interest" description="Disordered" evidence="2">
    <location>
        <begin position="121"/>
        <end position="205"/>
    </location>
</feature>
<keyword evidence="4" id="KW-1185">Reference proteome</keyword>
<feature type="compositionally biased region" description="Basic and acidic residues" evidence="2">
    <location>
        <begin position="183"/>
        <end position="192"/>
    </location>
</feature>
<evidence type="ECO:0000313" key="3">
    <source>
        <dbReference type="EMBL" id="KAK6353496.1"/>
    </source>
</evidence>
<dbReference type="GO" id="GO:0000056">
    <property type="term" value="P:ribosomal small subunit export from nucleus"/>
    <property type="evidence" value="ECO:0007669"/>
    <property type="project" value="TreeGrafter"/>
</dbReference>
<evidence type="ECO:0000256" key="2">
    <source>
        <dbReference type="SAM" id="MobiDB-lite"/>
    </source>
</evidence>
<dbReference type="PANTHER" id="PTHR21531">
    <property type="entry name" value="LOW-TEMPERATURE VIABILITY PROTEIN LTV1-RELATED"/>
    <property type="match status" value="1"/>
</dbReference>
<evidence type="ECO:0000256" key="1">
    <source>
        <dbReference type="ARBA" id="ARBA00009078"/>
    </source>
</evidence>
<proteinExistence type="inferred from homology"/>
<dbReference type="GO" id="GO:0042274">
    <property type="term" value="P:ribosomal small subunit biogenesis"/>
    <property type="evidence" value="ECO:0007669"/>
    <property type="project" value="InterPro"/>
</dbReference>
<protein>
    <recommendedName>
        <fullName evidence="5">Low temperature viability protein</fullName>
    </recommendedName>
</protein>
<organism evidence="3 4">
    <name type="scientific">Orbilia brochopaga</name>
    <dbReference type="NCBI Taxonomy" id="3140254"/>
    <lineage>
        <taxon>Eukaryota</taxon>
        <taxon>Fungi</taxon>
        <taxon>Dikarya</taxon>
        <taxon>Ascomycota</taxon>
        <taxon>Pezizomycotina</taxon>
        <taxon>Orbiliomycetes</taxon>
        <taxon>Orbiliales</taxon>
        <taxon>Orbiliaceae</taxon>
        <taxon>Orbilia</taxon>
    </lineage>
</organism>
<comment type="similarity">
    <text evidence="1">Belongs to the LTV1 family.</text>
</comment>
<feature type="region of interest" description="Disordered" evidence="2">
    <location>
        <begin position="41"/>
        <end position="77"/>
    </location>
</feature>
<feature type="compositionally biased region" description="Low complexity" evidence="2">
    <location>
        <begin position="64"/>
        <end position="75"/>
    </location>
</feature>
<reference evidence="3 4" key="1">
    <citation type="submission" date="2019-10" db="EMBL/GenBank/DDBJ databases">
        <authorList>
            <person name="Palmer J.M."/>
        </authorList>
    </citation>
    <scope>NUCLEOTIDE SEQUENCE [LARGE SCALE GENOMIC DNA]</scope>
    <source>
        <strain evidence="3 4">TWF696</strain>
    </source>
</reference>
<evidence type="ECO:0000313" key="4">
    <source>
        <dbReference type="Proteomes" id="UP001375240"/>
    </source>
</evidence>
<accession>A0AAV9V0Z4</accession>
<dbReference type="EMBL" id="JAVHNQ010000003">
    <property type="protein sequence ID" value="KAK6353496.1"/>
    <property type="molecule type" value="Genomic_DNA"/>
</dbReference>
<name>A0AAV9V0Z4_9PEZI</name>
<dbReference type="Pfam" id="PF04180">
    <property type="entry name" value="LTV"/>
    <property type="match status" value="1"/>
</dbReference>
<comment type="caution">
    <text evidence="3">The sequence shown here is derived from an EMBL/GenBank/DDBJ whole genome shotgun (WGS) entry which is preliminary data.</text>
</comment>
<dbReference type="InterPro" id="IPR007307">
    <property type="entry name" value="Ltv1"/>
</dbReference>
<dbReference type="Proteomes" id="UP001375240">
    <property type="component" value="Unassembled WGS sequence"/>
</dbReference>
<gene>
    <name evidence="3" type="ORF">TWF696_005459</name>
</gene>
<feature type="region of interest" description="Disordered" evidence="2">
    <location>
        <begin position="436"/>
        <end position="471"/>
    </location>
</feature>
<feature type="compositionally biased region" description="Acidic residues" evidence="2">
    <location>
        <begin position="257"/>
        <end position="269"/>
    </location>
</feature>
<dbReference type="GO" id="GO:0005829">
    <property type="term" value="C:cytosol"/>
    <property type="evidence" value="ECO:0007669"/>
    <property type="project" value="TreeGrafter"/>
</dbReference>
<feature type="compositionally biased region" description="Basic residues" evidence="2">
    <location>
        <begin position="436"/>
        <end position="447"/>
    </location>
</feature>
<dbReference type="GO" id="GO:0030688">
    <property type="term" value="C:preribosome, small subunit precursor"/>
    <property type="evidence" value="ECO:0007669"/>
    <property type="project" value="TreeGrafter"/>
</dbReference>
<sequence>MPRRKWIDKKSAQTFSLVHRSQQDPLTHDPDASQMVFKEIITPNTNTPVPEKPPTSRRHRPAFSSASSAISDLDSQYGSQIRKNEGEAALYGIYYDDTEYDYMQHMRDIGVSSEAVFIEAPQAQSKQRKHKAPIIPESSEEGEAGIDRKKTLEELLEEDSAAKNGGNTRRVQLPAEMLPSGGHLERTYRDQQDVPDTIAGFQPDMDPRLKEVLTALDDDAYVSKGGPGGGDDDEDFFSALAKSGEVDEFEFERTNDFPDDEDDDGWESDATEKPERQIENTEVPDELPDPALVAADAEVTRDWQEEFAKFKKHETEKSTIAFSAYTATGRSAKDQAEFAALVYAYKNHKLKKKGVPHAERIKLIPTTFNLSSSALPRTEAQKTLDARFEQIQKEYARDDDEDDELASRSSIVTPGYVRPDFDQIMDDFLNEYHVTGKGKNRRVRKGKPQTGLEQLDEIRQELGRPKAPSRS</sequence>
<dbReference type="GO" id="GO:0005634">
    <property type="term" value="C:nucleus"/>
    <property type="evidence" value="ECO:0007669"/>
    <property type="project" value="TreeGrafter"/>
</dbReference>
<dbReference type="AlphaFoldDB" id="A0AAV9V0Z4"/>
<evidence type="ECO:0008006" key="5">
    <source>
        <dbReference type="Google" id="ProtNLM"/>
    </source>
</evidence>
<feature type="region of interest" description="Disordered" evidence="2">
    <location>
        <begin position="247"/>
        <end position="291"/>
    </location>
</feature>
<feature type="compositionally biased region" description="Basic and acidic residues" evidence="2">
    <location>
        <begin position="270"/>
        <end position="279"/>
    </location>
</feature>
<dbReference type="PANTHER" id="PTHR21531:SF0">
    <property type="entry name" value="PROTEIN LTV1 HOMOLOG"/>
    <property type="match status" value="1"/>
</dbReference>